<feature type="compositionally biased region" description="Polar residues" evidence="4">
    <location>
        <begin position="355"/>
        <end position="366"/>
    </location>
</feature>
<feature type="region of interest" description="Disordered" evidence="4">
    <location>
        <begin position="336"/>
        <end position="480"/>
    </location>
</feature>
<evidence type="ECO:0000256" key="1">
    <source>
        <dbReference type="ARBA" id="ARBA00004123"/>
    </source>
</evidence>
<dbReference type="PROSITE" id="PS50024">
    <property type="entry name" value="SEA"/>
    <property type="match status" value="1"/>
</dbReference>
<keyword evidence="3" id="KW-0539">Nucleus</keyword>
<dbReference type="GO" id="GO:0005666">
    <property type="term" value="C:RNA polymerase III complex"/>
    <property type="evidence" value="ECO:0007669"/>
    <property type="project" value="TreeGrafter"/>
</dbReference>
<evidence type="ECO:0000259" key="5">
    <source>
        <dbReference type="PROSITE" id="PS50024"/>
    </source>
</evidence>
<accession>A0AAD5AS13</accession>
<dbReference type="Pfam" id="PF01390">
    <property type="entry name" value="SEA"/>
    <property type="match status" value="1"/>
</dbReference>
<gene>
    <name evidence="6" type="ORF">C0J50_18841</name>
</gene>
<proteinExistence type="inferred from homology"/>
<name>A0AAD5AS13_SILAS</name>
<protein>
    <submittedName>
        <fullName evidence="6">Polymerase (RNA) III (DNA directed) polypeptide G like a isoform 2</fullName>
    </submittedName>
</protein>
<dbReference type="Gene3D" id="3.30.70.960">
    <property type="entry name" value="SEA domain"/>
    <property type="match status" value="2"/>
</dbReference>
<evidence type="ECO:0000256" key="2">
    <source>
        <dbReference type="ARBA" id="ARBA00008352"/>
    </source>
</evidence>
<dbReference type="EMBL" id="MU551630">
    <property type="protein sequence ID" value="KAI5621784.1"/>
    <property type="molecule type" value="Genomic_DNA"/>
</dbReference>
<keyword evidence="7" id="KW-1185">Reference proteome</keyword>
<feature type="compositionally biased region" description="Acidic residues" evidence="4">
    <location>
        <begin position="470"/>
        <end position="480"/>
    </location>
</feature>
<comment type="subcellular location">
    <subcellularLocation>
        <location evidence="1">Nucleus</location>
    </subcellularLocation>
</comment>
<dbReference type="InterPro" id="IPR000082">
    <property type="entry name" value="SEA_dom"/>
</dbReference>
<evidence type="ECO:0000313" key="6">
    <source>
        <dbReference type="EMBL" id="KAI5621784.1"/>
    </source>
</evidence>
<dbReference type="PANTHER" id="PTHR15367">
    <property type="entry name" value="DNA-DIRECTED RNA POLYMERASE III"/>
    <property type="match status" value="1"/>
</dbReference>
<feature type="compositionally biased region" description="Basic and acidic residues" evidence="4">
    <location>
        <begin position="405"/>
        <end position="418"/>
    </location>
</feature>
<dbReference type="PANTHER" id="PTHR15367:SF4">
    <property type="entry name" value="DNA-DIRECTED RNA POLYMERASE III SUBUNIT RPC7-LIKE"/>
    <property type="match status" value="1"/>
</dbReference>
<dbReference type="Proteomes" id="UP001205998">
    <property type="component" value="Unassembled WGS sequence"/>
</dbReference>
<evidence type="ECO:0000256" key="3">
    <source>
        <dbReference type="ARBA" id="ARBA00023242"/>
    </source>
</evidence>
<feature type="domain" description="SEA" evidence="5">
    <location>
        <begin position="153"/>
        <end position="263"/>
    </location>
</feature>
<dbReference type="GO" id="GO:0006383">
    <property type="term" value="P:transcription by RNA polymerase III"/>
    <property type="evidence" value="ECO:0007669"/>
    <property type="project" value="InterPro"/>
</dbReference>
<organism evidence="6 7">
    <name type="scientific">Silurus asotus</name>
    <name type="common">Amur catfish</name>
    <name type="synonym">Parasilurus asotus</name>
    <dbReference type="NCBI Taxonomy" id="30991"/>
    <lineage>
        <taxon>Eukaryota</taxon>
        <taxon>Metazoa</taxon>
        <taxon>Chordata</taxon>
        <taxon>Craniata</taxon>
        <taxon>Vertebrata</taxon>
        <taxon>Euteleostomi</taxon>
        <taxon>Actinopterygii</taxon>
        <taxon>Neopterygii</taxon>
        <taxon>Teleostei</taxon>
        <taxon>Ostariophysi</taxon>
        <taxon>Siluriformes</taxon>
        <taxon>Siluridae</taxon>
        <taxon>Silurus</taxon>
    </lineage>
</organism>
<evidence type="ECO:0000256" key="4">
    <source>
        <dbReference type="SAM" id="MobiDB-lite"/>
    </source>
</evidence>
<reference evidence="6" key="1">
    <citation type="submission" date="2018-07" db="EMBL/GenBank/DDBJ databases">
        <title>Comparative genomics of catfishes provides insights into carnivory and benthic adaptation.</title>
        <authorList>
            <person name="Zhang Y."/>
            <person name="Wang D."/>
            <person name="Peng Z."/>
            <person name="Zheng S."/>
            <person name="Shao F."/>
            <person name="Tao W."/>
        </authorList>
    </citation>
    <scope>NUCLEOTIDE SEQUENCE</scope>
    <source>
        <strain evidence="6">Chongqing</strain>
    </source>
</reference>
<dbReference type="PROSITE" id="PS51257">
    <property type="entry name" value="PROKAR_LIPOPROTEIN"/>
    <property type="match status" value="1"/>
</dbReference>
<dbReference type="SUPFAM" id="SSF82671">
    <property type="entry name" value="SEA domain"/>
    <property type="match status" value="2"/>
</dbReference>
<evidence type="ECO:0000313" key="7">
    <source>
        <dbReference type="Proteomes" id="UP001205998"/>
    </source>
</evidence>
<feature type="compositionally biased region" description="Acidic residues" evidence="4">
    <location>
        <begin position="434"/>
        <end position="454"/>
    </location>
</feature>
<dbReference type="Pfam" id="PF11705">
    <property type="entry name" value="RNA_pol_3_Rpc31"/>
    <property type="match status" value="1"/>
</dbReference>
<dbReference type="InterPro" id="IPR024661">
    <property type="entry name" value="RNA_pol_III_Rpc31"/>
</dbReference>
<feature type="compositionally biased region" description="Basic and acidic residues" evidence="4">
    <location>
        <begin position="345"/>
        <end position="354"/>
    </location>
</feature>
<dbReference type="InterPro" id="IPR036364">
    <property type="entry name" value="SEA_dom_sf"/>
</dbReference>
<dbReference type="AlphaFoldDB" id="A0AAD5AS13"/>
<sequence length="480" mass="53742">MEVSVMRYAYACLCITLIAVSGCAKGANLLKLKSVNMDQSVTYDLTLDITNRIYTPSLLNPQSPDYNVMYWEVSSALYLVYGCSTCDTHTFYQGVTEMTFSSISADLPPLSIHFMLQSTTVRLQLCADRLKCPTVGRADGTSLVTVKAANTDMFLTYDFTLDITNRIYNVSLLNPQSQDYKVMHEEVSSALYSVYGCSTCDTHTLYQGVTSMTFSNELGSVLVKVTLKFSSDQTNAVVLKNLFERALTNSSGINGLQFNPKIQVGIMSGRGRGRSLFTFNVDSLGFGRGEALPSGAQAPTALYPPMQFRPVPLQTGEEVEYMLALKQELRASSRNLPFHIQPSAPRKDVARYSDKYQSGQAKNSEWTPDWNRLPKELCPRVQKSRKSKTKPVLKSKTKPAAPKELLQKLENLEKKEEENQSEEEEDKEKKNAGEEEEEPDHVEEYDEEEFEEGTDYIMSYFDNGEGFGGDSDDNADEATY</sequence>
<comment type="caution">
    <text evidence="6">The sequence shown here is derived from an EMBL/GenBank/DDBJ whole genome shotgun (WGS) entry which is preliminary data.</text>
</comment>
<comment type="similarity">
    <text evidence="2">Belongs to the eukaryotic RPC7 RNA polymerase subunit family.</text>
</comment>
<feature type="compositionally biased region" description="Basic residues" evidence="4">
    <location>
        <begin position="382"/>
        <end position="397"/>
    </location>
</feature>